<keyword evidence="1" id="KW-1133">Transmembrane helix</keyword>
<reference evidence="2 3" key="1">
    <citation type="submission" date="2020-04" db="EMBL/GenBank/DDBJ databases">
        <title>MicrobeNet Type strains.</title>
        <authorList>
            <person name="Nicholson A.C."/>
        </authorList>
    </citation>
    <scope>NUCLEOTIDE SEQUENCE [LARGE SCALE GENOMIC DNA]</scope>
    <source>
        <strain evidence="2 3">DSM 44956</strain>
    </source>
</reference>
<accession>A0A7X6R414</accession>
<evidence type="ECO:0000313" key="2">
    <source>
        <dbReference type="EMBL" id="NKY27836.1"/>
    </source>
</evidence>
<dbReference type="EMBL" id="JAAXOS010000007">
    <property type="protein sequence ID" value="NKY27836.1"/>
    <property type="molecule type" value="Genomic_DNA"/>
</dbReference>
<feature type="transmembrane region" description="Helical" evidence="1">
    <location>
        <begin position="110"/>
        <end position="132"/>
    </location>
</feature>
<evidence type="ECO:0000313" key="3">
    <source>
        <dbReference type="Proteomes" id="UP000540698"/>
    </source>
</evidence>
<name>A0A7X6R414_9NOCA</name>
<organism evidence="2 3">
    <name type="scientific">Nocardia gamkensis</name>
    <dbReference type="NCBI Taxonomy" id="352869"/>
    <lineage>
        <taxon>Bacteria</taxon>
        <taxon>Bacillati</taxon>
        <taxon>Actinomycetota</taxon>
        <taxon>Actinomycetes</taxon>
        <taxon>Mycobacteriales</taxon>
        <taxon>Nocardiaceae</taxon>
        <taxon>Nocardia</taxon>
    </lineage>
</organism>
<feature type="transmembrane region" description="Helical" evidence="1">
    <location>
        <begin position="38"/>
        <end position="60"/>
    </location>
</feature>
<dbReference type="PANTHER" id="PTHR34543:SF1">
    <property type="entry name" value="PROTEIN ABA DEFICIENT 4, CHLOROPLASTIC"/>
    <property type="match status" value="1"/>
</dbReference>
<keyword evidence="1" id="KW-0472">Membrane</keyword>
<dbReference type="AlphaFoldDB" id="A0A7X6R414"/>
<dbReference type="Proteomes" id="UP000540698">
    <property type="component" value="Unassembled WGS sequence"/>
</dbReference>
<evidence type="ECO:0000256" key="1">
    <source>
        <dbReference type="SAM" id="Phobius"/>
    </source>
</evidence>
<comment type="caution">
    <text evidence="2">The sequence shown here is derived from an EMBL/GenBank/DDBJ whole genome shotgun (WGS) entry which is preliminary data.</text>
</comment>
<dbReference type="RefSeq" id="WP_062969496.1">
    <property type="nucleotide sequence ID" value="NZ_JAAXOS010000007.1"/>
</dbReference>
<keyword evidence="3" id="KW-1185">Reference proteome</keyword>
<gene>
    <name evidence="2" type="ORF">HGB38_16625</name>
</gene>
<feature type="transmembrane region" description="Helical" evidence="1">
    <location>
        <begin position="80"/>
        <end position="98"/>
    </location>
</feature>
<dbReference type="PANTHER" id="PTHR34543">
    <property type="entry name" value="PROTEIN ABA DEFICIENT 4, CHLOROPLASTIC"/>
    <property type="match status" value="1"/>
</dbReference>
<keyword evidence="1" id="KW-0812">Transmembrane</keyword>
<feature type="transmembrane region" description="Helical" evidence="1">
    <location>
        <begin position="6"/>
        <end position="26"/>
    </location>
</feature>
<dbReference type="InterPro" id="IPR025461">
    <property type="entry name" value="ABA4-like"/>
</dbReference>
<sequence length="148" mass="16131">MTELFFDLTFWFAAPFWALMILAPTWRRTAALVASPLICLPPLIIYAALVVPEFGAFAAALIRPELSGLRAVLGESSGAAAAWAHFVAFDLFLGRWIFSDSRTRGLPALLISPLLVLTILFAPLGVLLYLLIRFTTTPAPGRTVPMEA</sequence>
<proteinExistence type="predicted"/>
<dbReference type="Pfam" id="PF14108">
    <property type="entry name" value="ABA4-like"/>
    <property type="match status" value="1"/>
</dbReference>
<protein>
    <submittedName>
        <fullName evidence="2">DUF4281 domain-containing protein</fullName>
    </submittedName>
</protein>